<comment type="caution">
    <text evidence="2">The sequence shown here is derived from an EMBL/GenBank/DDBJ whole genome shotgun (WGS) entry which is preliminary data.</text>
</comment>
<gene>
    <name evidence="2" type="ORF">ACFQ5N_11585</name>
</gene>
<organism evidence="2 3">
    <name type="scientific">Lutibacter holmesii</name>
    <dbReference type="NCBI Taxonomy" id="1137985"/>
    <lineage>
        <taxon>Bacteria</taxon>
        <taxon>Pseudomonadati</taxon>
        <taxon>Bacteroidota</taxon>
        <taxon>Flavobacteriia</taxon>
        <taxon>Flavobacteriales</taxon>
        <taxon>Flavobacteriaceae</taxon>
        <taxon>Lutibacter</taxon>
    </lineage>
</organism>
<accession>A0ABW3WPY5</accession>
<keyword evidence="3" id="KW-1185">Reference proteome</keyword>
<dbReference type="EMBL" id="JBHTMV010000004">
    <property type="protein sequence ID" value="MFD1294479.1"/>
    <property type="molecule type" value="Genomic_DNA"/>
</dbReference>
<dbReference type="RefSeq" id="WP_386809675.1">
    <property type="nucleotide sequence ID" value="NZ_JBHTMV010000004.1"/>
</dbReference>
<name>A0ABW3WPY5_9FLAO</name>
<feature type="chain" id="PRO_5046361504" evidence="1">
    <location>
        <begin position="22"/>
        <end position="205"/>
    </location>
</feature>
<evidence type="ECO:0000313" key="2">
    <source>
        <dbReference type="EMBL" id="MFD1294479.1"/>
    </source>
</evidence>
<reference evidence="3" key="1">
    <citation type="journal article" date="2019" name="Int. J. Syst. Evol. Microbiol.">
        <title>The Global Catalogue of Microorganisms (GCM) 10K type strain sequencing project: providing services to taxonomists for standard genome sequencing and annotation.</title>
        <authorList>
            <consortium name="The Broad Institute Genomics Platform"/>
            <consortium name="The Broad Institute Genome Sequencing Center for Infectious Disease"/>
            <person name="Wu L."/>
            <person name="Ma J."/>
        </authorList>
    </citation>
    <scope>NUCLEOTIDE SEQUENCE [LARGE SCALE GENOMIC DNA]</scope>
    <source>
        <strain evidence="3">CCUG 62221</strain>
    </source>
</reference>
<proteinExistence type="predicted"/>
<dbReference type="Gene3D" id="1.10.530.10">
    <property type="match status" value="1"/>
</dbReference>
<keyword evidence="1" id="KW-0732">Signal</keyword>
<evidence type="ECO:0000256" key="1">
    <source>
        <dbReference type="SAM" id="SignalP"/>
    </source>
</evidence>
<protein>
    <submittedName>
        <fullName evidence="2">Peptidoglycan-binding protein LysM</fullName>
    </submittedName>
</protein>
<feature type="signal peptide" evidence="1">
    <location>
        <begin position="1"/>
        <end position="21"/>
    </location>
</feature>
<evidence type="ECO:0000313" key="3">
    <source>
        <dbReference type="Proteomes" id="UP001597241"/>
    </source>
</evidence>
<dbReference type="Proteomes" id="UP001597241">
    <property type="component" value="Unassembled WGS sequence"/>
</dbReference>
<sequence>MKKTSIFISLFILVAFFSGFSEDKHISNNITNFTASISYVPTEKESIAYNFQAPFVGNSFNGFREAIAFKESQGKYHVTNSFGYLGKYQFGKSTLERFKIYDTQEFLETPELQEDAFVALCSVNKWILRKDIKRSVGKTINGIEITESGILAAAHLSGAGNVKKYLRSNGSTKFKDAYGSSIQHYIKKFSGYDTSFIEANQKATI</sequence>